<evidence type="ECO:0000256" key="1">
    <source>
        <dbReference type="ARBA" id="ARBA00005417"/>
    </source>
</evidence>
<dbReference type="InterPro" id="IPR047641">
    <property type="entry name" value="ABC_transpr_MalK/UgpC-like"/>
</dbReference>
<dbReference type="GO" id="GO:0005524">
    <property type="term" value="F:ATP binding"/>
    <property type="evidence" value="ECO:0007669"/>
    <property type="project" value="UniProtKB-KW"/>
</dbReference>
<keyword evidence="8" id="KW-1185">Reference proteome</keyword>
<feature type="compositionally biased region" description="Basic and acidic residues" evidence="5">
    <location>
        <begin position="301"/>
        <end position="316"/>
    </location>
</feature>
<protein>
    <recommendedName>
        <fullName evidence="6">ABC transporter domain-containing protein</fullName>
    </recommendedName>
</protein>
<dbReference type="PANTHER" id="PTHR43875:SF3">
    <property type="entry name" value="MALTOSE_MALTODEXTRIN IMPORT ATP-BINDING PROTEIN MALK"/>
    <property type="match status" value="1"/>
</dbReference>
<dbReference type="Gene3D" id="3.40.50.300">
    <property type="entry name" value="P-loop containing nucleotide triphosphate hydrolases"/>
    <property type="match status" value="1"/>
</dbReference>
<evidence type="ECO:0000256" key="3">
    <source>
        <dbReference type="ARBA" id="ARBA00022741"/>
    </source>
</evidence>
<dbReference type="Gene3D" id="2.40.50.100">
    <property type="match status" value="1"/>
</dbReference>
<dbReference type="GO" id="GO:0015423">
    <property type="term" value="F:ABC-type maltose transporter activity"/>
    <property type="evidence" value="ECO:0007669"/>
    <property type="project" value="TreeGrafter"/>
</dbReference>
<evidence type="ECO:0000259" key="6">
    <source>
        <dbReference type="PROSITE" id="PS50893"/>
    </source>
</evidence>
<dbReference type="STRING" id="442562.Rumeso_02996"/>
<gene>
    <name evidence="7" type="ORF">Rumeso_02996</name>
</gene>
<evidence type="ECO:0000256" key="5">
    <source>
        <dbReference type="SAM" id="MobiDB-lite"/>
    </source>
</evidence>
<keyword evidence="4" id="KW-0067">ATP-binding</keyword>
<dbReference type="InterPro" id="IPR003593">
    <property type="entry name" value="AAA+_ATPase"/>
</dbReference>
<comment type="similarity">
    <text evidence="1">Belongs to the ABC transporter superfamily.</text>
</comment>
<evidence type="ECO:0000256" key="4">
    <source>
        <dbReference type="ARBA" id="ARBA00022840"/>
    </source>
</evidence>
<organism evidence="7 8">
    <name type="scientific">Rubellimicrobium mesophilum DSM 19309</name>
    <dbReference type="NCBI Taxonomy" id="442562"/>
    <lineage>
        <taxon>Bacteria</taxon>
        <taxon>Pseudomonadati</taxon>
        <taxon>Pseudomonadota</taxon>
        <taxon>Alphaproteobacteria</taxon>
        <taxon>Rhodobacterales</taxon>
        <taxon>Roseobacteraceae</taxon>
        <taxon>Rubellimicrobium</taxon>
    </lineage>
</organism>
<dbReference type="InterPro" id="IPR003439">
    <property type="entry name" value="ABC_transporter-like_ATP-bd"/>
</dbReference>
<evidence type="ECO:0000256" key="2">
    <source>
        <dbReference type="ARBA" id="ARBA00022448"/>
    </source>
</evidence>
<dbReference type="EMBL" id="AOSK01000081">
    <property type="protein sequence ID" value="EYD75426.1"/>
    <property type="molecule type" value="Genomic_DNA"/>
</dbReference>
<comment type="caution">
    <text evidence="7">The sequence shown here is derived from an EMBL/GenBank/DDBJ whole genome shotgun (WGS) entry which is preliminary data.</text>
</comment>
<keyword evidence="3" id="KW-0547">Nucleotide-binding</keyword>
<feature type="compositionally biased region" description="Low complexity" evidence="5">
    <location>
        <begin position="323"/>
        <end position="332"/>
    </location>
</feature>
<proteinExistence type="inferred from homology"/>
<dbReference type="PANTHER" id="PTHR43875">
    <property type="entry name" value="MALTODEXTRIN IMPORT ATP-BINDING PROTEIN MSMX"/>
    <property type="match status" value="1"/>
</dbReference>
<accession>A0A017HM42</accession>
<dbReference type="InterPro" id="IPR017871">
    <property type="entry name" value="ABC_transporter-like_CS"/>
</dbReference>
<dbReference type="CDD" id="cd03301">
    <property type="entry name" value="ABC_MalK_N"/>
    <property type="match status" value="1"/>
</dbReference>
<feature type="domain" description="ABC transporter" evidence="6">
    <location>
        <begin position="4"/>
        <end position="234"/>
    </location>
</feature>
<dbReference type="SMART" id="SM00382">
    <property type="entry name" value="AAA"/>
    <property type="match status" value="1"/>
</dbReference>
<dbReference type="Pfam" id="PF00005">
    <property type="entry name" value="ABC_tran"/>
    <property type="match status" value="1"/>
</dbReference>
<dbReference type="FunFam" id="3.40.50.300:FF:000042">
    <property type="entry name" value="Maltose/maltodextrin ABC transporter, ATP-binding protein"/>
    <property type="match status" value="1"/>
</dbReference>
<dbReference type="PROSITE" id="PS00211">
    <property type="entry name" value="ABC_TRANSPORTER_1"/>
    <property type="match status" value="1"/>
</dbReference>
<dbReference type="HOGENOM" id="CLU_000604_1_22_5"/>
<dbReference type="SUPFAM" id="SSF52540">
    <property type="entry name" value="P-loop containing nucleoside triphosphate hydrolases"/>
    <property type="match status" value="1"/>
</dbReference>
<dbReference type="AlphaFoldDB" id="A0A017HM42"/>
<evidence type="ECO:0000313" key="8">
    <source>
        <dbReference type="Proteomes" id="UP000019666"/>
    </source>
</evidence>
<reference evidence="7 8" key="1">
    <citation type="submission" date="2013-02" db="EMBL/GenBank/DDBJ databases">
        <authorList>
            <person name="Fiebig A."/>
            <person name="Goeker M."/>
            <person name="Klenk H.-P.P."/>
        </authorList>
    </citation>
    <scope>NUCLEOTIDE SEQUENCE [LARGE SCALE GENOMIC DNA]</scope>
    <source>
        <strain evidence="7 8">DSM 19309</strain>
    </source>
</reference>
<dbReference type="PROSITE" id="PS50893">
    <property type="entry name" value="ABC_TRANSPORTER_2"/>
    <property type="match status" value="1"/>
</dbReference>
<sequence length="393" mass="42174">MAEVQLRGVRKSFGSVEVIKGVDLTVASGSFCVFVGPSGCGKSTLLRMIAGLEEVTDGQILIGGQDVTWAEPSERGIAMVFQNYALYPHLTVAQNIGFGLSLARLPKAEIEAKVRAAADILQLTHLLDRKPKALSGGQRQRVAIGRAIVRDPKVFLFDEPLSNLDASLRAEMRLELADLHHRLDATMIYVTHDQVEAMTMADQIVVLQGGRIEQAGAPMDLYGHPATPFVAGFIGSPKMNLFGGEAAKAMGRRDLRHPAGARAAVPEPGTLAGQGAAHREARRRRHRLSGGASTRGTGGTDRGRDDARARGGGLREPRRRGRSIASRPRGTARPGGGGPAAGHGTPREEEGRPRRSQRRPAASRATSAMVLRCIPMSARSRSESWRSSSSVRR</sequence>
<dbReference type="GO" id="GO:0016887">
    <property type="term" value="F:ATP hydrolysis activity"/>
    <property type="evidence" value="ECO:0007669"/>
    <property type="project" value="InterPro"/>
</dbReference>
<dbReference type="InterPro" id="IPR027417">
    <property type="entry name" value="P-loop_NTPase"/>
</dbReference>
<dbReference type="PATRIC" id="fig|442562.3.peg.2948"/>
<name>A0A017HM42_9RHOB</name>
<keyword evidence="2" id="KW-0813">Transport</keyword>
<dbReference type="InterPro" id="IPR015855">
    <property type="entry name" value="ABC_transpr_MalK-like"/>
</dbReference>
<dbReference type="GO" id="GO:0055052">
    <property type="term" value="C:ATP-binding cassette (ABC) transporter complex, substrate-binding subunit-containing"/>
    <property type="evidence" value="ECO:0007669"/>
    <property type="project" value="TreeGrafter"/>
</dbReference>
<feature type="region of interest" description="Disordered" evidence="5">
    <location>
        <begin position="260"/>
        <end position="393"/>
    </location>
</feature>
<evidence type="ECO:0000313" key="7">
    <source>
        <dbReference type="EMBL" id="EYD75426.1"/>
    </source>
</evidence>
<dbReference type="GO" id="GO:1990060">
    <property type="term" value="C:maltose transport complex"/>
    <property type="evidence" value="ECO:0007669"/>
    <property type="project" value="TreeGrafter"/>
</dbReference>
<dbReference type="Proteomes" id="UP000019666">
    <property type="component" value="Unassembled WGS sequence"/>
</dbReference>